<sequence length="73" mass="7452">MNKKSKSDNPWRAAALVGAMGVNVAVCMTAGYWLGARLGGTPGWVVAGLLGGLLVGILSCVAMVKFVLGDSDE</sequence>
<dbReference type="EMBL" id="CAJRAY010000081">
    <property type="protein sequence ID" value="CAG5091395.1"/>
    <property type="molecule type" value="Genomic_DNA"/>
</dbReference>
<gene>
    <name evidence="2" type="primary">txxe 2758</name>
    <name evidence="2" type="ORF">TXXE_15565</name>
</gene>
<proteinExistence type="predicted"/>
<name>A0ABM8V7H3_THEXY</name>
<evidence type="ECO:0000256" key="1">
    <source>
        <dbReference type="SAM" id="Phobius"/>
    </source>
</evidence>
<protein>
    <submittedName>
        <fullName evidence="2">Uncharacterized protein</fullName>
    </submittedName>
</protein>
<reference evidence="2 3" key="1">
    <citation type="submission" date="2021-04" db="EMBL/GenBank/DDBJ databases">
        <authorList>
            <person name="Rakotoarivonina H."/>
        </authorList>
    </citation>
    <scope>NUCLEOTIDE SEQUENCE [LARGE SCALE GENOMIC DNA]</scope>
    <source>
        <strain evidence="2 3">XE</strain>
    </source>
</reference>
<feature type="transmembrane region" description="Helical" evidence="1">
    <location>
        <begin position="12"/>
        <end position="34"/>
    </location>
</feature>
<keyword evidence="1" id="KW-1133">Transmembrane helix</keyword>
<keyword evidence="3" id="KW-1185">Reference proteome</keyword>
<keyword evidence="1" id="KW-0812">Transmembrane</keyword>
<dbReference type="Proteomes" id="UP000681526">
    <property type="component" value="Unassembled WGS sequence"/>
</dbReference>
<evidence type="ECO:0000313" key="3">
    <source>
        <dbReference type="Proteomes" id="UP000681526"/>
    </source>
</evidence>
<organism evidence="2 3">
    <name type="scientific">Thermobacillus xylanilyticus</name>
    <dbReference type="NCBI Taxonomy" id="76633"/>
    <lineage>
        <taxon>Bacteria</taxon>
        <taxon>Bacillati</taxon>
        <taxon>Bacillota</taxon>
        <taxon>Bacilli</taxon>
        <taxon>Bacillales</taxon>
        <taxon>Paenibacillaceae</taxon>
        <taxon>Thermobacillus</taxon>
    </lineage>
</organism>
<evidence type="ECO:0000313" key="2">
    <source>
        <dbReference type="EMBL" id="CAG5091395.1"/>
    </source>
</evidence>
<dbReference type="RefSeq" id="WP_213485565.1">
    <property type="nucleotide sequence ID" value="NZ_CAJRAY010000081.1"/>
</dbReference>
<keyword evidence="1" id="KW-0472">Membrane</keyword>
<feature type="transmembrane region" description="Helical" evidence="1">
    <location>
        <begin position="46"/>
        <end position="68"/>
    </location>
</feature>
<comment type="caution">
    <text evidence="2">The sequence shown here is derived from an EMBL/GenBank/DDBJ whole genome shotgun (WGS) entry which is preliminary data.</text>
</comment>
<accession>A0ABM8V7H3</accession>